<dbReference type="EMBL" id="JARKNE010000005">
    <property type="protein sequence ID" value="KAK5829975.1"/>
    <property type="molecule type" value="Genomic_DNA"/>
</dbReference>
<keyword evidence="2" id="KW-1185">Reference proteome</keyword>
<proteinExistence type="predicted"/>
<sequence length="219" mass="23614">MAAKAKSNKSLGVGSSMNPGLSNKNNIGLVLRPSPVQNTYLQISKEPNTDLDLSVSMAREQLEQIRREGIAQTYLAVTEIDGRPITVEAAFSTSIDSNSHKDLGETSIPLPLIGNSKGNEPKVVTVAVGNLDSDKHSVEEATDFGKKGKIKRTYNLNKHSKTLHGSNTRFKNSGSQKVSLKTSMEQLAENIAIFSKENLDFGAFTKADNNLGGVSNPEQ</sequence>
<accession>A0ABR0PSK2</accession>
<protein>
    <submittedName>
        <fullName evidence="1">Uncharacterized protein</fullName>
    </submittedName>
</protein>
<evidence type="ECO:0000313" key="2">
    <source>
        <dbReference type="Proteomes" id="UP001358586"/>
    </source>
</evidence>
<reference evidence="1 2" key="1">
    <citation type="submission" date="2023-03" db="EMBL/GenBank/DDBJ databases">
        <title>WGS of Gossypium arboreum.</title>
        <authorList>
            <person name="Yu D."/>
        </authorList>
    </citation>
    <scope>NUCLEOTIDE SEQUENCE [LARGE SCALE GENOMIC DNA]</scope>
    <source>
        <tissue evidence="1">Leaf</tissue>
    </source>
</reference>
<dbReference type="Proteomes" id="UP001358586">
    <property type="component" value="Chromosome 5"/>
</dbReference>
<organism evidence="1 2">
    <name type="scientific">Gossypium arboreum</name>
    <name type="common">Tree cotton</name>
    <name type="synonym">Gossypium nanking</name>
    <dbReference type="NCBI Taxonomy" id="29729"/>
    <lineage>
        <taxon>Eukaryota</taxon>
        <taxon>Viridiplantae</taxon>
        <taxon>Streptophyta</taxon>
        <taxon>Embryophyta</taxon>
        <taxon>Tracheophyta</taxon>
        <taxon>Spermatophyta</taxon>
        <taxon>Magnoliopsida</taxon>
        <taxon>eudicotyledons</taxon>
        <taxon>Gunneridae</taxon>
        <taxon>Pentapetalae</taxon>
        <taxon>rosids</taxon>
        <taxon>malvids</taxon>
        <taxon>Malvales</taxon>
        <taxon>Malvaceae</taxon>
        <taxon>Malvoideae</taxon>
        <taxon>Gossypium</taxon>
    </lineage>
</organism>
<comment type="caution">
    <text evidence="1">The sequence shown here is derived from an EMBL/GenBank/DDBJ whole genome shotgun (WGS) entry which is preliminary data.</text>
</comment>
<gene>
    <name evidence="1" type="ORF">PVK06_013769</name>
</gene>
<evidence type="ECO:0000313" key="1">
    <source>
        <dbReference type="EMBL" id="KAK5829975.1"/>
    </source>
</evidence>
<name>A0ABR0PSK2_GOSAR</name>